<dbReference type="GO" id="GO:0016020">
    <property type="term" value="C:membrane"/>
    <property type="evidence" value="ECO:0007669"/>
    <property type="project" value="UniProtKB-SubCell"/>
</dbReference>
<organism evidence="7">
    <name type="scientific">Cyanothece sp. (strain PCC 7425 / ATCC 29141)</name>
    <dbReference type="NCBI Taxonomy" id="395961"/>
    <lineage>
        <taxon>Bacteria</taxon>
        <taxon>Bacillati</taxon>
        <taxon>Cyanobacteriota</taxon>
        <taxon>Cyanophyceae</taxon>
        <taxon>Gomontiellales</taxon>
        <taxon>Cyanothecaceae</taxon>
        <taxon>Cyanothece</taxon>
    </lineage>
</organism>
<sequence length="363" mass="39288">MLPDKSNSFQWWFQLSVPHRLLIVGLVAPLLVLNFWAVTSISQYFGPLFAVIITASLLAFLLNYPVSWIEAQGGKRAPASVIVFLLAITILIGLGVTLVPVALAQAQQLAVRLPEWLEKGRQQIVALSQWAEAMGFPLDIDAIGTQLLDRLRDQLQALTQGALNLAVGTVSSVLDALVNIILTIILTFYLLQNGDELWRSLIEWLPVKIQQPFSQTIRLSFQNYFLGQLILSTCIAIGLVPTYLLLKVPFGLLFSLAIGLLTLFPFGGTVGNILVGLLVGLQDIWLGLRAVIAGIIVQHIFENFVAPRVIGSVTGLNPVWVFLAILAGAKISGLLGVVIAVPMAAVINTGLTTLKSASELTDP</sequence>
<dbReference type="EMBL" id="CP001344">
    <property type="protein sequence ID" value="ACL45182.1"/>
    <property type="molecule type" value="Genomic_DNA"/>
</dbReference>
<evidence type="ECO:0000256" key="2">
    <source>
        <dbReference type="ARBA" id="ARBA00009773"/>
    </source>
</evidence>
<evidence type="ECO:0000256" key="3">
    <source>
        <dbReference type="ARBA" id="ARBA00022692"/>
    </source>
</evidence>
<dbReference type="STRING" id="395961.Cyan7425_2839"/>
<feature type="transmembrane region" description="Helical" evidence="6">
    <location>
        <begin position="78"/>
        <end position="103"/>
    </location>
</feature>
<protein>
    <recommendedName>
        <fullName evidence="8">Permease</fullName>
    </recommendedName>
</protein>
<feature type="transmembrane region" description="Helical" evidence="6">
    <location>
        <begin position="284"/>
        <end position="301"/>
    </location>
</feature>
<gene>
    <name evidence="7" type="ordered locus">Cyan7425_2839</name>
</gene>
<reference evidence="7" key="1">
    <citation type="submission" date="2009-01" db="EMBL/GenBank/DDBJ databases">
        <title>Complete sequence of chromosome Cyanothece sp. PCC 7425.</title>
        <authorList>
            <consortium name="US DOE Joint Genome Institute"/>
            <person name="Lucas S."/>
            <person name="Copeland A."/>
            <person name="Lapidus A."/>
            <person name="Glavina del Rio T."/>
            <person name="Dalin E."/>
            <person name="Tice H."/>
            <person name="Bruce D."/>
            <person name="Goodwin L."/>
            <person name="Pitluck S."/>
            <person name="Sims D."/>
            <person name="Meineke L."/>
            <person name="Brettin T."/>
            <person name="Detter J.C."/>
            <person name="Han C."/>
            <person name="Larimer F."/>
            <person name="Land M."/>
            <person name="Hauser L."/>
            <person name="Kyrpides N."/>
            <person name="Ovchinnikova G."/>
            <person name="Liberton M."/>
            <person name="Stoeckel J."/>
            <person name="Banerjee A."/>
            <person name="Singh A."/>
            <person name="Page L."/>
            <person name="Sato H."/>
            <person name="Zhao L."/>
            <person name="Sherman L."/>
            <person name="Pakrasi H."/>
            <person name="Richardson P."/>
        </authorList>
    </citation>
    <scope>NUCLEOTIDE SEQUENCE</scope>
    <source>
        <strain evidence="7">PCC 7425</strain>
    </source>
</reference>
<evidence type="ECO:0000256" key="6">
    <source>
        <dbReference type="SAM" id="Phobius"/>
    </source>
</evidence>
<keyword evidence="4 6" id="KW-1133">Transmembrane helix</keyword>
<dbReference type="Pfam" id="PF01594">
    <property type="entry name" value="AI-2E_transport"/>
    <property type="match status" value="1"/>
</dbReference>
<keyword evidence="5 6" id="KW-0472">Membrane</keyword>
<feature type="transmembrane region" description="Helical" evidence="6">
    <location>
        <begin position="252"/>
        <end position="277"/>
    </location>
</feature>
<proteinExistence type="inferred from homology"/>
<evidence type="ECO:0000256" key="4">
    <source>
        <dbReference type="ARBA" id="ARBA00022989"/>
    </source>
</evidence>
<dbReference type="GO" id="GO:0055085">
    <property type="term" value="P:transmembrane transport"/>
    <property type="evidence" value="ECO:0007669"/>
    <property type="project" value="TreeGrafter"/>
</dbReference>
<evidence type="ECO:0000256" key="1">
    <source>
        <dbReference type="ARBA" id="ARBA00004141"/>
    </source>
</evidence>
<name>B8HKV0_CYAP4</name>
<feature type="transmembrane region" description="Helical" evidence="6">
    <location>
        <begin position="21"/>
        <end position="38"/>
    </location>
</feature>
<feature type="transmembrane region" description="Helical" evidence="6">
    <location>
        <begin position="165"/>
        <end position="191"/>
    </location>
</feature>
<dbReference type="eggNOG" id="COG0628">
    <property type="taxonomic scope" value="Bacteria"/>
</dbReference>
<dbReference type="OrthoDB" id="464097at2"/>
<dbReference type="PANTHER" id="PTHR21716:SF66">
    <property type="entry name" value="TRANSPORT PROTEIN SLL0063-RELATED"/>
    <property type="match status" value="1"/>
</dbReference>
<feature type="transmembrane region" description="Helical" evidence="6">
    <location>
        <begin position="44"/>
        <end position="66"/>
    </location>
</feature>
<evidence type="ECO:0008006" key="8">
    <source>
        <dbReference type="Google" id="ProtNLM"/>
    </source>
</evidence>
<comment type="similarity">
    <text evidence="2">Belongs to the autoinducer-2 exporter (AI-2E) (TC 2.A.86) family.</text>
</comment>
<feature type="transmembrane region" description="Helical" evidence="6">
    <location>
        <begin position="224"/>
        <end position="246"/>
    </location>
</feature>
<dbReference type="AlphaFoldDB" id="B8HKV0"/>
<evidence type="ECO:0000256" key="5">
    <source>
        <dbReference type="ARBA" id="ARBA00023136"/>
    </source>
</evidence>
<evidence type="ECO:0000313" key="7">
    <source>
        <dbReference type="EMBL" id="ACL45182.1"/>
    </source>
</evidence>
<feature type="transmembrane region" description="Helical" evidence="6">
    <location>
        <begin position="321"/>
        <end position="347"/>
    </location>
</feature>
<dbReference type="HOGENOM" id="CLU_031275_8_1_3"/>
<accession>B8HKV0</accession>
<dbReference type="InterPro" id="IPR002549">
    <property type="entry name" value="AI-2E-like"/>
</dbReference>
<keyword evidence="3 6" id="KW-0812">Transmembrane</keyword>
<dbReference type="KEGG" id="cyn:Cyan7425_2839"/>
<dbReference type="PANTHER" id="PTHR21716">
    <property type="entry name" value="TRANSMEMBRANE PROTEIN"/>
    <property type="match status" value="1"/>
</dbReference>
<comment type="subcellular location">
    <subcellularLocation>
        <location evidence="1">Membrane</location>
        <topology evidence="1">Multi-pass membrane protein</topology>
    </subcellularLocation>
</comment>